<name>A0A4R6YML9_9GAMM</name>
<proteinExistence type="predicted"/>
<dbReference type="EMBL" id="SNZH01000020">
    <property type="protein sequence ID" value="TDR38555.1"/>
    <property type="molecule type" value="Genomic_DNA"/>
</dbReference>
<dbReference type="InterPro" id="IPR053825">
    <property type="entry name" value="DUF7009"/>
</dbReference>
<dbReference type="Proteomes" id="UP000295293">
    <property type="component" value="Unassembled WGS sequence"/>
</dbReference>
<evidence type="ECO:0000313" key="2">
    <source>
        <dbReference type="Proteomes" id="UP000295293"/>
    </source>
</evidence>
<protein>
    <submittedName>
        <fullName evidence="1">Uncharacterized protein</fullName>
    </submittedName>
</protein>
<reference evidence="1 2" key="1">
    <citation type="submission" date="2019-03" db="EMBL/GenBank/DDBJ databases">
        <title>Genomic Encyclopedia of Type Strains, Phase IV (KMG-IV): sequencing the most valuable type-strain genomes for metagenomic binning, comparative biology and taxonomic classification.</title>
        <authorList>
            <person name="Goeker M."/>
        </authorList>
    </citation>
    <scope>NUCLEOTIDE SEQUENCE [LARGE SCALE GENOMIC DNA]</scope>
    <source>
        <strain evidence="1 2">DSM 21667</strain>
    </source>
</reference>
<dbReference type="OrthoDB" id="6025662at2"/>
<keyword evidence="2" id="KW-1185">Reference proteome</keyword>
<dbReference type="RefSeq" id="WP_133821370.1">
    <property type="nucleotide sequence ID" value="NZ_SNZH01000020.1"/>
</dbReference>
<organism evidence="1 2">
    <name type="scientific">Tahibacter aquaticus</name>
    <dbReference type="NCBI Taxonomy" id="520092"/>
    <lineage>
        <taxon>Bacteria</taxon>
        <taxon>Pseudomonadati</taxon>
        <taxon>Pseudomonadota</taxon>
        <taxon>Gammaproteobacteria</taxon>
        <taxon>Lysobacterales</taxon>
        <taxon>Rhodanobacteraceae</taxon>
        <taxon>Tahibacter</taxon>
    </lineage>
</organism>
<sequence length="117" mass="13312">MKLQLHGQRLRFRIDEAELARLLDGQTLADQTRLGPVQLHERRLHLHDGTTAALDWKDGNLALTLPRTAIEDYVTGLPRRDALRFVLGEGEAALHLDFDVDVRDSMRTRRPQAALQP</sequence>
<accession>A0A4R6YML9</accession>
<dbReference type="AlphaFoldDB" id="A0A4R6YML9"/>
<gene>
    <name evidence="1" type="ORF">DFR29_12056</name>
</gene>
<comment type="caution">
    <text evidence="1">The sequence shown here is derived from an EMBL/GenBank/DDBJ whole genome shotgun (WGS) entry which is preliminary data.</text>
</comment>
<dbReference type="Pfam" id="PF22668">
    <property type="entry name" value="DUF7009"/>
    <property type="match status" value="1"/>
</dbReference>
<evidence type="ECO:0000313" key="1">
    <source>
        <dbReference type="EMBL" id="TDR38555.1"/>
    </source>
</evidence>